<evidence type="ECO:0000256" key="1">
    <source>
        <dbReference type="SAM" id="Phobius"/>
    </source>
</evidence>
<evidence type="ECO:0000313" key="3">
    <source>
        <dbReference type="Proteomes" id="UP001295423"/>
    </source>
</evidence>
<gene>
    <name evidence="2" type="ORF">CYCCA115_LOCUS13695</name>
</gene>
<keyword evidence="1" id="KW-0472">Membrane</keyword>
<comment type="caution">
    <text evidence="2">The sequence shown here is derived from an EMBL/GenBank/DDBJ whole genome shotgun (WGS) entry which is preliminary data.</text>
</comment>
<reference evidence="2" key="1">
    <citation type="submission" date="2023-08" db="EMBL/GenBank/DDBJ databases">
        <authorList>
            <person name="Audoor S."/>
            <person name="Bilcke G."/>
        </authorList>
    </citation>
    <scope>NUCLEOTIDE SEQUENCE</scope>
</reference>
<keyword evidence="3" id="KW-1185">Reference proteome</keyword>
<keyword evidence="1" id="KW-1133">Transmembrane helix</keyword>
<organism evidence="2 3">
    <name type="scientific">Cylindrotheca closterium</name>
    <dbReference type="NCBI Taxonomy" id="2856"/>
    <lineage>
        <taxon>Eukaryota</taxon>
        <taxon>Sar</taxon>
        <taxon>Stramenopiles</taxon>
        <taxon>Ochrophyta</taxon>
        <taxon>Bacillariophyta</taxon>
        <taxon>Bacillariophyceae</taxon>
        <taxon>Bacillariophycidae</taxon>
        <taxon>Bacillariales</taxon>
        <taxon>Bacillariaceae</taxon>
        <taxon>Cylindrotheca</taxon>
    </lineage>
</organism>
<protein>
    <submittedName>
        <fullName evidence="2">Uncharacterized protein</fullName>
    </submittedName>
</protein>
<dbReference type="Proteomes" id="UP001295423">
    <property type="component" value="Unassembled WGS sequence"/>
</dbReference>
<keyword evidence="1" id="KW-0812">Transmembrane</keyword>
<accession>A0AAD2FTJ7</accession>
<evidence type="ECO:0000313" key="2">
    <source>
        <dbReference type="EMBL" id="CAJ1952745.1"/>
    </source>
</evidence>
<dbReference type="AlphaFoldDB" id="A0AAD2FTJ7"/>
<name>A0AAD2FTJ7_9STRA</name>
<feature type="transmembrane region" description="Helical" evidence="1">
    <location>
        <begin position="15"/>
        <end position="34"/>
    </location>
</feature>
<proteinExistence type="predicted"/>
<dbReference type="EMBL" id="CAKOGP040001814">
    <property type="protein sequence ID" value="CAJ1952745.1"/>
    <property type="molecule type" value="Genomic_DNA"/>
</dbReference>
<sequence>MARAGDRGVRHKRTLYLAGATLMAVAIVGIVAAVRNGRHRDAVEANVNCLGAMRECERSLGSDKPIQPNVTDKVISAVKEVETEYEMRRWFTNKDNSSYLERTGGMSVSVSGVEIPEFDNNPERECAELPLWRIIERMVKWRKTSTQGGALVTGWQGCVISCKDRECETVDARARTESAEDGVHEGHRLQSLAYKVLRNQVIAHTTYASGQDYYVGVQNVFTETLFVPVTSLQYVTEVLAYSDYAATARDVATSTWGGFDIVHLLEPDKDFTRVKLTVGRSASQIDMAFYWIETGYSGDFGHVCADSNKVECVPNWSSMYASFSGRGSICLEVGDCGQLGVEIGAYMNGCGGSTPTNAYSRLPGGISTWNMELGRTTRNANYGGVNLEENSIGEIFLTLTEAIWPPPANSWVCP</sequence>